<protein>
    <recommendedName>
        <fullName evidence="3">DUF2971 domain-containing protein</fullName>
    </recommendedName>
</protein>
<evidence type="ECO:0000313" key="2">
    <source>
        <dbReference type="Proteomes" id="UP000286934"/>
    </source>
</evidence>
<keyword evidence="2" id="KW-1185">Reference proteome</keyword>
<proteinExistence type="predicted"/>
<organism evidence="1 2">
    <name type="scientific">Aliidiomarina shirensis</name>
    <dbReference type="NCBI Taxonomy" id="1048642"/>
    <lineage>
        <taxon>Bacteria</taxon>
        <taxon>Pseudomonadati</taxon>
        <taxon>Pseudomonadota</taxon>
        <taxon>Gammaproteobacteria</taxon>
        <taxon>Alteromonadales</taxon>
        <taxon>Idiomarinaceae</taxon>
        <taxon>Aliidiomarina</taxon>
    </lineage>
</organism>
<dbReference type="Proteomes" id="UP000286934">
    <property type="component" value="Unassembled WGS sequence"/>
</dbReference>
<dbReference type="EMBL" id="PIPP01000005">
    <property type="protein sequence ID" value="RUO35945.1"/>
    <property type="molecule type" value="Genomic_DNA"/>
</dbReference>
<reference evidence="2" key="1">
    <citation type="journal article" date="2018" name="Front. Microbiol.">
        <title>Genome-Based Analysis Reveals the Taxonomy and Diversity of the Family Idiomarinaceae.</title>
        <authorList>
            <person name="Liu Y."/>
            <person name="Lai Q."/>
            <person name="Shao Z."/>
        </authorList>
    </citation>
    <scope>NUCLEOTIDE SEQUENCE [LARGE SCALE GENOMIC DNA]</scope>
    <source>
        <strain evidence="2">AIS</strain>
    </source>
</reference>
<dbReference type="AlphaFoldDB" id="A0A432WQ95"/>
<accession>A0A432WQ95</accession>
<name>A0A432WQ95_9GAMM</name>
<dbReference type="OrthoDB" id="8548541at2"/>
<dbReference type="RefSeq" id="WP_126808366.1">
    <property type="nucleotide sequence ID" value="NZ_PIPP01000005.1"/>
</dbReference>
<gene>
    <name evidence="1" type="ORF">CWE13_10370</name>
</gene>
<comment type="caution">
    <text evidence="1">The sequence shown here is derived from an EMBL/GenBank/DDBJ whole genome shotgun (WGS) entry which is preliminary data.</text>
</comment>
<sequence>MNESIVTADPEVRSKSILRRYVDLPKLLDLLHTKSLYLRRADGFPDRLEGALFPSLRESIDEEFKKGNLPTCSDAFYRNAREGNYVCCWTIGARDNMALWQLYGGVKSSVAITTTVDRLVSTVLRWDRSVHLHKVKYIDHSKPPNFAIGAYSDVLQYKSDAYKFEKELRVVMPKLDDISQNPMGIKIKLNDINELVRSIVVAPEADDSFVSAVADLCKKYGLKSPVRRSKLAFIPT</sequence>
<evidence type="ECO:0008006" key="3">
    <source>
        <dbReference type="Google" id="ProtNLM"/>
    </source>
</evidence>
<evidence type="ECO:0000313" key="1">
    <source>
        <dbReference type="EMBL" id="RUO35945.1"/>
    </source>
</evidence>